<gene>
    <name evidence="2" type="ORF">FA13DRAFT_749796</name>
</gene>
<comment type="caution">
    <text evidence="2">The sequence shown here is derived from an EMBL/GenBank/DDBJ whole genome shotgun (WGS) entry which is preliminary data.</text>
</comment>
<dbReference type="Proteomes" id="UP000298030">
    <property type="component" value="Unassembled WGS sequence"/>
</dbReference>
<accession>A0A4Y7TXS1</accession>
<evidence type="ECO:0000313" key="2">
    <source>
        <dbReference type="EMBL" id="TEB38412.1"/>
    </source>
</evidence>
<feature type="compositionally biased region" description="Basic and acidic residues" evidence="1">
    <location>
        <begin position="13"/>
        <end position="27"/>
    </location>
</feature>
<evidence type="ECO:0000256" key="1">
    <source>
        <dbReference type="SAM" id="MobiDB-lite"/>
    </source>
</evidence>
<keyword evidence="3" id="KW-1185">Reference proteome</keyword>
<organism evidence="2 3">
    <name type="scientific">Coprinellus micaceus</name>
    <name type="common">Glistening ink-cap mushroom</name>
    <name type="synonym">Coprinus micaceus</name>
    <dbReference type="NCBI Taxonomy" id="71717"/>
    <lineage>
        <taxon>Eukaryota</taxon>
        <taxon>Fungi</taxon>
        <taxon>Dikarya</taxon>
        <taxon>Basidiomycota</taxon>
        <taxon>Agaricomycotina</taxon>
        <taxon>Agaricomycetes</taxon>
        <taxon>Agaricomycetidae</taxon>
        <taxon>Agaricales</taxon>
        <taxon>Agaricineae</taxon>
        <taxon>Psathyrellaceae</taxon>
        <taxon>Coprinellus</taxon>
    </lineage>
</organism>
<dbReference type="AlphaFoldDB" id="A0A4Y7TXS1"/>
<protein>
    <submittedName>
        <fullName evidence="2">Uncharacterized protein</fullName>
    </submittedName>
</protein>
<name>A0A4Y7TXS1_COPMI</name>
<dbReference type="EMBL" id="QPFP01000003">
    <property type="protein sequence ID" value="TEB38412.1"/>
    <property type="molecule type" value="Genomic_DNA"/>
</dbReference>
<feature type="region of interest" description="Disordered" evidence="1">
    <location>
        <begin position="1"/>
        <end position="37"/>
    </location>
</feature>
<proteinExistence type="predicted"/>
<sequence length="72" mass="7738">MRRSRIGFVGDAGVDHHLHRGGEEAERSTTGTASVTRGGIRNLDISRKKSGRHDTMLVFEDDSNCIAVGGGE</sequence>
<reference evidence="2 3" key="1">
    <citation type="journal article" date="2019" name="Nat. Ecol. Evol.">
        <title>Megaphylogeny resolves global patterns of mushroom evolution.</title>
        <authorList>
            <person name="Varga T."/>
            <person name="Krizsan K."/>
            <person name="Foldi C."/>
            <person name="Dima B."/>
            <person name="Sanchez-Garcia M."/>
            <person name="Sanchez-Ramirez S."/>
            <person name="Szollosi G.J."/>
            <person name="Szarkandi J.G."/>
            <person name="Papp V."/>
            <person name="Albert L."/>
            <person name="Andreopoulos W."/>
            <person name="Angelini C."/>
            <person name="Antonin V."/>
            <person name="Barry K.W."/>
            <person name="Bougher N.L."/>
            <person name="Buchanan P."/>
            <person name="Buyck B."/>
            <person name="Bense V."/>
            <person name="Catcheside P."/>
            <person name="Chovatia M."/>
            <person name="Cooper J."/>
            <person name="Damon W."/>
            <person name="Desjardin D."/>
            <person name="Finy P."/>
            <person name="Geml J."/>
            <person name="Haridas S."/>
            <person name="Hughes K."/>
            <person name="Justo A."/>
            <person name="Karasinski D."/>
            <person name="Kautmanova I."/>
            <person name="Kiss B."/>
            <person name="Kocsube S."/>
            <person name="Kotiranta H."/>
            <person name="LaButti K.M."/>
            <person name="Lechner B.E."/>
            <person name="Liimatainen K."/>
            <person name="Lipzen A."/>
            <person name="Lukacs Z."/>
            <person name="Mihaltcheva S."/>
            <person name="Morgado L.N."/>
            <person name="Niskanen T."/>
            <person name="Noordeloos M.E."/>
            <person name="Ohm R.A."/>
            <person name="Ortiz-Santana B."/>
            <person name="Ovrebo C."/>
            <person name="Racz N."/>
            <person name="Riley R."/>
            <person name="Savchenko A."/>
            <person name="Shiryaev A."/>
            <person name="Soop K."/>
            <person name="Spirin V."/>
            <person name="Szebenyi C."/>
            <person name="Tomsovsky M."/>
            <person name="Tulloss R.E."/>
            <person name="Uehling J."/>
            <person name="Grigoriev I.V."/>
            <person name="Vagvolgyi C."/>
            <person name="Papp T."/>
            <person name="Martin F.M."/>
            <person name="Miettinen O."/>
            <person name="Hibbett D.S."/>
            <person name="Nagy L.G."/>
        </authorList>
    </citation>
    <scope>NUCLEOTIDE SEQUENCE [LARGE SCALE GENOMIC DNA]</scope>
    <source>
        <strain evidence="2 3">FP101781</strain>
    </source>
</reference>
<evidence type="ECO:0000313" key="3">
    <source>
        <dbReference type="Proteomes" id="UP000298030"/>
    </source>
</evidence>